<dbReference type="GO" id="GO:0006888">
    <property type="term" value="P:endoplasmic reticulum to Golgi vesicle-mediated transport"/>
    <property type="evidence" value="ECO:0007669"/>
    <property type="project" value="TreeGrafter"/>
</dbReference>
<gene>
    <name evidence="5" type="ORF">EPUL_001192</name>
</gene>
<keyword evidence="3" id="KW-1133">Transmembrane helix</keyword>
<dbReference type="EMBL" id="PEDP01000576">
    <property type="protein sequence ID" value="POS85526.1"/>
    <property type="molecule type" value="Genomic_DNA"/>
</dbReference>
<dbReference type="GO" id="GO:0005096">
    <property type="term" value="F:GTPase activator activity"/>
    <property type="evidence" value="ECO:0007669"/>
    <property type="project" value="UniProtKB-KW"/>
</dbReference>
<evidence type="ECO:0000256" key="2">
    <source>
        <dbReference type="SAM" id="MobiDB-lite"/>
    </source>
</evidence>
<organism evidence="5 6">
    <name type="scientific">Erysiphe pulchra</name>
    <dbReference type="NCBI Taxonomy" id="225359"/>
    <lineage>
        <taxon>Eukaryota</taxon>
        <taxon>Fungi</taxon>
        <taxon>Dikarya</taxon>
        <taxon>Ascomycota</taxon>
        <taxon>Pezizomycotina</taxon>
        <taxon>Leotiomycetes</taxon>
        <taxon>Erysiphales</taxon>
        <taxon>Erysiphaceae</taxon>
        <taxon>Erysiphe</taxon>
    </lineage>
</organism>
<evidence type="ECO:0000259" key="4">
    <source>
        <dbReference type="PROSITE" id="PS50086"/>
    </source>
</evidence>
<dbReference type="PANTHER" id="PTHR20913:SF7">
    <property type="entry name" value="RE60063P"/>
    <property type="match status" value="1"/>
</dbReference>
<comment type="caution">
    <text evidence="5">The sequence shown here is derived from an EMBL/GenBank/DDBJ whole genome shotgun (WGS) entry which is preliminary data.</text>
</comment>
<name>A0A2S4PU15_9PEZI</name>
<keyword evidence="3" id="KW-0812">Transmembrane</keyword>
<dbReference type="Gene3D" id="1.10.472.80">
    <property type="entry name" value="Ypt/Rab-GAP domain of gyp1p, domain 3"/>
    <property type="match status" value="1"/>
</dbReference>
<dbReference type="Proteomes" id="UP000237438">
    <property type="component" value="Unassembled WGS sequence"/>
</dbReference>
<feature type="region of interest" description="Disordered" evidence="2">
    <location>
        <begin position="1"/>
        <end position="22"/>
    </location>
</feature>
<keyword evidence="3" id="KW-0472">Membrane</keyword>
<dbReference type="OrthoDB" id="206700at2759"/>
<evidence type="ECO:0000256" key="3">
    <source>
        <dbReference type="SAM" id="Phobius"/>
    </source>
</evidence>
<evidence type="ECO:0000313" key="6">
    <source>
        <dbReference type="Proteomes" id="UP000237438"/>
    </source>
</evidence>
<dbReference type="GO" id="GO:0005789">
    <property type="term" value="C:endoplasmic reticulum membrane"/>
    <property type="evidence" value="ECO:0007669"/>
    <property type="project" value="TreeGrafter"/>
</dbReference>
<accession>A0A2S4PU15</accession>
<dbReference type="FunFam" id="1.10.472.80:FF:000060">
    <property type="entry name" value="TBC domain protein, putative"/>
    <property type="match status" value="1"/>
</dbReference>
<dbReference type="InterPro" id="IPR000195">
    <property type="entry name" value="Rab-GAP-TBC_dom"/>
</dbReference>
<sequence length="411" mass="47908">MEVKESDLHDEPDIQKNSTPHIEYAHSEKYQDKVSRILIACKGKHLNTLRELAISEGGLVSDSLRCQAWPLLLGVRDHELGTQDRVQGDNSPRSLPIHTDEDQVRLDVNRSFVYYPQDQSPSDLIQRKNELFDLITSVLRRHPYLSYFQGYHDICQVFMLVLKTESHVLALTRLSLLRIRDFMLPTFSHALAQLQLIPSIIQKVNPKLWNHLSATQPFFALSGTLTMFSHDISDYNKIVRLFDVLLAREAVFSIYLFAQIVLQQSDELFKTPSDEPEILHSILSKLPNPLGIEALIKDTVNLFETHPPENLRGWKMISNNSVLKTSRWLDLTLSQSLDDGQKFFFLQVKELEWAEKRKLIFKTIHKYWKPALTVSLPIVLGILLYWWRKSFEFVNYFRLWQGVLKMVNYFD</sequence>
<proteinExistence type="predicted"/>
<dbReference type="Gene3D" id="1.10.8.1310">
    <property type="match status" value="1"/>
</dbReference>
<dbReference type="PANTHER" id="PTHR20913">
    <property type="entry name" value="TBC1 DOMAIN FAMILY MEMBER 20/GTPASE"/>
    <property type="match status" value="1"/>
</dbReference>
<keyword evidence="6" id="KW-1185">Reference proteome</keyword>
<dbReference type="STRING" id="225359.A0A2S4PU15"/>
<protein>
    <recommendedName>
        <fullName evidence="4">Rab-GAP TBC domain-containing protein</fullName>
    </recommendedName>
</protein>
<dbReference type="InterPro" id="IPR045913">
    <property type="entry name" value="TBC20/Gyp8-like"/>
</dbReference>
<dbReference type="SUPFAM" id="SSF47923">
    <property type="entry name" value="Ypt/Rab-GAP domain of gyp1p"/>
    <property type="match status" value="2"/>
</dbReference>
<feature type="transmembrane region" description="Helical" evidence="3">
    <location>
        <begin position="367"/>
        <end position="387"/>
    </location>
</feature>
<dbReference type="SMART" id="SM00164">
    <property type="entry name" value="TBC"/>
    <property type="match status" value="1"/>
</dbReference>
<dbReference type="AlphaFoldDB" id="A0A2S4PU15"/>
<evidence type="ECO:0000313" key="5">
    <source>
        <dbReference type="EMBL" id="POS85526.1"/>
    </source>
</evidence>
<dbReference type="FunFam" id="1.10.8.1310:FF:000005">
    <property type="entry name" value="GTPase-activating protein gyp10"/>
    <property type="match status" value="1"/>
</dbReference>
<keyword evidence="1" id="KW-0343">GTPase activation</keyword>
<dbReference type="PROSITE" id="PS50086">
    <property type="entry name" value="TBC_RABGAP"/>
    <property type="match status" value="1"/>
</dbReference>
<evidence type="ECO:0000256" key="1">
    <source>
        <dbReference type="ARBA" id="ARBA00022468"/>
    </source>
</evidence>
<dbReference type="Pfam" id="PF00566">
    <property type="entry name" value="RabGAP-TBC"/>
    <property type="match status" value="1"/>
</dbReference>
<reference evidence="5 6" key="1">
    <citation type="submission" date="2017-10" db="EMBL/GenBank/DDBJ databases">
        <title>Development of genomic resources for the powdery mildew, Erysiphe pulchra.</title>
        <authorList>
            <person name="Wadl P.A."/>
            <person name="Mack B.M."/>
            <person name="Moore G."/>
            <person name="Beltz S.B."/>
        </authorList>
    </citation>
    <scope>NUCLEOTIDE SEQUENCE [LARGE SCALE GENOMIC DNA]</scope>
    <source>
        <strain evidence="5">Cflorida</strain>
    </source>
</reference>
<feature type="compositionally biased region" description="Basic and acidic residues" evidence="2">
    <location>
        <begin position="1"/>
        <end position="14"/>
    </location>
</feature>
<dbReference type="InterPro" id="IPR035969">
    <property type="entry name" value="Rab-GAP_TBC_sf"/>
</dbReference>
<feature type="domain" description="Rab-GAP TBC" evidence="4">
    <location>
        <begin position="59"/>
        <end position="249"/>
    </location>
</feature>